<dbReference type="STRING" id="37659.GCA_000703125_02745"/>
<name>A0A2S6G0X5_9CLOT</name>
<dbReference type="PANTHER" id="PTHR28055">
    <property type="entry name" value="ALTERED INHERITANCE OF MITOCHONDRIA PROTEIN 41, MITOCHONDRIAL"/>
    <property type="match status" value="1"/>
</dbReference>
<dbReference type="AlphaFoldDB" id="A0A2S6G0X5"/>
<accession>A0A2S6G0X5</accession>
<protein>
    <recommendedName>
        <fullName evidence="3">GatB/YqeY domain-containing protein</fullName>
    </recommendedName>
</protein>
<dbReference type="GO" id="GO:0016884">
    <property type="term" value="F:carbon-nitrogen ligase activity, with glutamine as amido-N-donor"/>
    <property type="evidence" value="ECO:0007669"/>
    <property type="project" value="InterPro"/>
</dbReference>
<dbReference type="OrthoDB" id="9794041at2"/>
<dbReference type="SUPFAM" id="SSF89095">
    <property type="entry name" value="GatB/YqeY motif"/>
    <property type="match status" value="1"/>
</dbReference>
<dbReference type="EMBL" id="PTIS01000001">
    <property type="protein sequence ID" value="PPK49551.1"/>
    <property type="molecule type" value="Genomic_DNA"/>
</dbReference>
<comment type="caution">
    <text evidence="1">The sequence shown here is derived from an EMBL/GenBank/DDBJ whole genome shotgun (WGS) entry which is preliminary data.</text>
</comment>
<evidence type="ECO:0000313" key="2">
    <source>
        <dbReference type="Proteomes" id="UP000239863"/>
    </source>
</evidence>
<dbReference type="GeneID" id="75091547"/>
<dbReference type="InterPro" id="IPR042184">
    <property type="entry name" value="YqeY/Aim41_N"/>
</dbReference>
<dbReference type="PANTHER" id="PTHR28055:SF1">
    <property type="entry name" value="ALTERED INHERITANCE OF MITOCHONDRIA PROTEIN 41, MITOCHONDRIAL"/>
    <property type="match status" value="1"/>
</dbReference>
<gene>
    <name evidence="1" type="ORF">BD821_101212</name>
</gene>
<dbReference type="Proteomes" id="UP000239863">
    <property type="component" value="Unassembled WGS sequence"/>
</dbReference>
<evidence type="ECO:0008006" key="3">
    <source>
        <dbReference type="Google" id="ProtNLM"/>
    </source>
</evidence>
<dbReference type="Gene3D" id="1.10.10.410">
    <property type="match status" value="1"/>
</dbReference>
<evidence type="ECO:0000313" key="1">
    <source>
        <dbReference type="EMBL" id="PPK49551.1"/>
    </source>
</evidence>
<dbReference type="Gene3D" id="1.10.1510.10">
    <property type="entry name" value="Uncharacterised protein YqeY/AIM41 PF09424, N-terminal domain"/>
    <property type="match status" value="1"/>
</dbReference>
<sequence length="149" mass="16988">MPIKEQLQEDWKQALKAKEKLKASTISMARSSILLVEKTDGIELEDKQVIEILAKEIKQRKEAMFEFEKGKRQDLVDEAKAEIEILLSYLPQQLSDEEVFSLVKEAASKVEANSMKDMGKLMAELRPKVVGRADAKYVSSVVKEYLNNK</sequence>
<reference evidence="1 2" key="1">
    <citation type="submission" date="2018-02" db="EMBL/GenBank/DDBJ databases">
        <title>Genomic Encyclopedia of Archaeal and Bacterial Type Strains, Phase II (KMG-II): from individual species to whole genera.</title>
        <authorList>
            <person name="Goeker M."/>
        </authorList>
    </citation>
    <scope>NUCLEOTIDE SEQUENCE [LARGE SCALE GENOMIC DNA]</scope>
    <source>
        <strain evidence="1 2">DSM 15099</strain>
    </source>
</reference>
<dbReference type="InterPro" id="IPR019004">
    <property type="entry name" value="YqeY/Aim41"/>
</dbReference>
<proteinExistence type="predicted"/>
<dbReference type="InterPro" id="IPR003789">
    <property type="entry name" value="Asn/Gln_tRNA_amidoTrase-B-like"/>
</dbReference>
<dbReference type="RefSeq" id="WP_029453424.1">
    <property type="nucleotide sequence ID" value="NZ_PTIS01000001.1"/>
</dbReference>
<dbReference type="Pfam" id="PF09424">
    <property type="entry name" value="YqeY"/>
    <property type="match status" value="1"/>
</dbReference>
<organism evidence="1 2">
    <name type="scientific">Clostridium algidicarnis DSM 15099</name>
    <dbReference type="NCBI Taxonomy" id="1121295"/>
    <lineage>
        <taxon>Bacteria</taxon>
        <taxon>Bacillati</taxon>
        <taxon>Bacillota</taxon>
        <taxon>Clostridia</taxon>
        <taxon>Eubacteriales</taxon>
        <taxon>Clostridiaceae</taxon>
        <taxon>Clostridium</taxon>
    </lineage>
</organism>
<dbReference type="InterPro" id="IPR023168">
    <property type="entry name" value="GatB_Yqey_C_2"/>
</dbReference>